<organism evidence="4 5">
    <name type="scientific">Aromatoleum tolulyticum</name>
    <dbReference type="NCBI Taxonomy" id="34027"/>
    <lineage>
        <taxon>Bacteria</taxon>
        <taxon>Pseudomonadati</taxon>
        <taxon>Pseudomonadota</taxon>
        <taxon>Betaproteobacteria</taxon>
        <taxon>Rhodocyclales</taxon>
        <taxon>Rhodocyclaceae</taxon>
        <taxon>Aromatoleum</taxon>
    </lineage>
</organism>
<comment type="subcellular location">
    <subcellularLocation>
        <location evidence="1">Secreted</location>
    </subcellularLocation>
</comment>
<keyword evidence="5" id="KW-1185">Reference proteome</keyword>
<keyword evidence="2" id="KW-0732">Signal</keyword>
<proteinExistence type="predicted"/>
<dbReference type="PROSITE" id="PS51677">
    <property type="entry name" value="NODB"/>
    <property type="match status" value="1"/>
</dbReference>
<dbReference type="CDD" id="cd10918">
    <property type="entry name" value="CE4_NodB_like_5s_6s"/>
    <property type="match status" value="1"/>
</dbReference>
<sequence>MNAARVPVLMYHRVGDVRDAREARYAISAANFTAHMRAVAHAGFRAIGIDAFVAWLQGGQSLPEGALLITFDDGFRGVRENAVPVLEQLAWPFTVFLVSDQIGGENAWMRGSDPEAGTYPLLDADEIHDMQQRGCSFQSHTRSHRRLPALDDDALRDELRGSRETLSELLRAEVRYLAYPFGQVDERVEVASRNAGYTAAFATQPGFNRPDVDRFRIRRLDVFGTDSAAMLLRKIRLGSNDGSLGNMLGYRLRRVASRLPGMAR</sequence>
<dbReference type="InterPro" id="IPR051398">
    <property type="entry name" value="Polysacch_Deacetylase"/>
</dbReference>
<evidence type="ECO:0000256" key="2">
    <source>
        <dbReference type="ARBA" id="ARBA00022729"/>
    </source>
</evidence>
<dbReference type="Gene3D" id="3.20.20.370">
    <property type="entry name" value="Glycoside hydrolase/deacetylase"/>
    <property type="match status" value="1"/>
</dbReference>
<feature type="domain" description="NodB homology" evidence="3">
    <location>
        <begin position="65"/>
        <end position="264"/>
    </location>
</feature>
<dbReference type="Pfam" id="PF01522">
    <property type="entry name" value="Polysacc_deac_1"/>
    <property type="match status" value="1"/>
</dbReference>
<evidence type="ECO:0000259" key="3">
    <source>
        <dbReference type="PROSITE" id="PS51677"/>
    </source>
</evidence>
<dbReference type="GO" id="GO:0016810">
    <property type="term" value="F:hydrolase activity, acting on carbon-nitrogen (but not peptide) bonds"/>
    <property type="evidence" value="ECO:0007669"/>
    <property type="project" value="InterPro"/>
</dbReference>
<dbReference type="PANTHER" id="PTHR34216">
    <property type="match status" value="1"/>
</dbReference>
<dbReference type="OrthoDB" id="9814639at2"/>
<protein>
    <submittedName>
        <fullName evidence="4">Peptidoglycan/xylan/chitin deacetylase, PgdA/CDA1 family</fullName>
    </submittedName>
</protein>
<dbReference type="InterPro" id="IPR002509">
    <property type="entry name" value="NODB_dom"/>
</dbReference>
<evidence type="ECO:0000256" key="1">
    <source>
        <dbReference type="ARBA" id="ARBA00004613"/>
    </source>
</evidence>
<dbReference type="GO" id="GO:0005975">
    <property type="term" value="P:carbohydrate metabolic process"/>
    <property type="evidence" value="ECO:0007669"/>
    <property type="project" value="InterPro"/>
</dbReference>
<dbReference type="InterPro" id="IPR011330">
    <property type="entry name" value="Glyco_hydro/deAcase_b/a-brl"/>
</dbReference>
<evidence type="ECO:0000313" key="5">
    <source>
        <dbReference type="Proteomes" id="UP000186819"/>
    </source>
</evidence>
<dbReference type="EMBL" id="FTMD01000006">
    <property type="protein sequence ID" value="SIQ74506.1"/>
    <property type="molecule type" value="Genomic_DNA"/>
</dbReference>
<name>A0A1N6VA36_9RHOO</name>
<dbReference type="RefSeq" id="WP_076602198.1">
    <property type="nucleotide sequence ID" value="NZ_FTMD01000006.1"/>
</dbReference>
<dbReference type="PANTHER" id="PTHR34216:SF3">
    <property type="entry name" value="POLY-BETA-1,6-N-ACETYL-D-GLUCOSAMINE N-DEACETYLASE"/>
    <property type="match status" value="1"/>
</dbReference>
<evidence type="ECO:0000313" key="4">
    <source>
        <dbReference type="EMBL" id="SIQ74506.1"/>
    </source>
</evidence>
<gene>
    <name evidence="4" type="ORF">SAMN05421829_106203</name>
</gene>
<dbReference type="Proteomes" id="UP000186819">
    <property type="component" value="Unassembled WGS sequence"/>
</dbReference>
<reference evidence="5" key="1">
    <citation type="submission" date="2017-01" db="EMBL/GenBank/DDBJ databases">
        <authorList>
            <person name="Varghese N."/>
            <person name="Submissions S."/>
        </authorList>
    </citation>
    <scope>NUCLEOTIDE SEQUENCE [LARGE SCALE GENOMIC DNA]</scope>
    <source>
        <strain evidence="5">ATCC 51758</strain>
    </source>
</reference>
<accession>A0A1N6VA36</accession>
<dbReference type="STRING" id="34027.SAMN05421829_106203"/>
<dbReference type="SUPFAM" id="SSF88713">
    <property type="entry name" value="Glycoside hydrolase/deacetylase"/>
    <property type="match status" value="1"/>
</dbReference>
<dbReference type="GO" id="GO:0005576">
    <property type="term" value="C:extracellular region"/>
    <property type="evidence" value="ECO:0007669"/>
    <property type="project" value="UniProtKB-SubCell"/>
</dbReference>
<dbReference type="AlphaFoldDB" id="A0A1N6VA36"/>